<name>M2C7W3_TREDN</name>
<dbReference type="CDD" id="cd00995">
    <property type="entry name" value="PBP2_NikA_DppA_OppA_like"/>
    <property type="match status" value="1"/>
</dbReference>
<dbReference type="Gene3D" id="3.40.190.10">
    <property type="entry name" value="Periplasmic binding protein-like II"/>
    <property type="match status" value="1"/>
</dbReference>
<evidence type="ECO:0000256" key="2">
    <source>
        <dbReference type="SAM" id="SignalP"/>
    </source>
</evidence>
<comment type="caution">
    <text evidence="4">The sequence shown here is derived from an EMBL/GenBank/DDBJ whole genome shotgun (WGS) entry which is preliminary data.</text>
</comment>
<sequence length="526" mass="59745">MKLHKFIFLKAVLILAVLISACSPSKDNKAKKAETTLSNEDKALVYGLPGDIVNNINVFTTNDRTGLMTLKLVYSPLYTYTNHGINYFLAENVKANEAGDEVSVSLRKNVAWSDGKPFTADDVIFTFDKKTNLQDDRFVDSLLVFGDKAVKTEKIDDYSIVFKLPQPVANPYETFAGIFIAPKHIYKDVDDLENTELNKTPIGTGPYRLAEYTAGQHLLFTANETYMFGKPKIGKIIYKIMGNQDTAMLALKKGDIDLLGVSPDLIEEIEQNKNLKITTFPQSNVIYLKLNQWSEKLGDENLREAIFYALDRDEIMKSHFKNKAYYNFTDSFLPADSKWLNNNLKSYQRDIEKAKKIASSVNKDKLNLKLGYNVKNGMQAKMALVIQQQLQKAGINLELMPLDPPAMYKASFFEKTKLFDMFLGAYTMGIDPDTYAVFFNDNPEAYFHLENKELGDLLRQAKVETNKDKRIELYNKVQQLIQDTKTFYPFGGSMGIIAHNQALSGFEEAKLVNVFTFDDASKLFYK</sequence>
<evidence type="ECO:0000313" key="4">
    <source>
        <dbReference type="EMBL" id="EMB33402.1"/>
    </source>
</evidence>
<feature type="coiled-coil region" evidence="1">
    <location>
        <begin position="337"/>
        <end position="364"/>
    </location>
</feature>
<dbReference type="GO" id="GO:0030288">
    <property type="term" value="C:outer membrane-bounded periplasmic space"/>
    <property type="evidence" value="ECO:0007669"/>
    <property type="project" value="UniProtKB-ARBA"/>
</dbReference>
<dbReference type="Proteomes" id="UP000011708">
    <property type="component" value="Chromosome"/>
</dbReference>
<dbReference type="GO" id="GO:0015833">
    <property type="term" value="P:peptide transport"/>
    <property type="evidence" value="ECO:0007669"/>
    <property type="project" value="TreeGrafter"/>
</dbReference>
<feature type="domain" description="Solute-binding protein family 5" evidence="3">
    <location>
        <begin position="88"/>
        <end position="441"/>
    </location>
</feature>
<keyword evidence="2" id="KW-0732">Signal</keyword>
<protein>
    <recommendedName>
        <fullName evidence="3">Solute-binding protein family 5 domain-containing protein</fullName>
    </recommendedName>
</protein>
<accession>M2C7W3</accession>
<keyword evidence="1" id="KW-0175">Coiled coil</keyword>
<dbReference type="RefSeq" id="WP_002687267.1">
    <property type="nucleotide sequence ID" value="NZ_CM001794.1"/>
</dbReference>
<reference evidence="4" key="1">
    <citation type="submission" date="2012-01" db="EMBL/GenBank/DDBJ databases">
        <title>The Genome Sequence of Treponema denticola H1-T.</title>
        <authorList>
            <consortium name="The Broad Institute Genome Sequencing Platform"/>
            <person name="Earl A."/>
            <person name="Ward D."/>
            <person name="Feldgarden M."/>
            <person name="Gevers D."/>
            <person name="Blanton J.M."/>
            <person name="Fenno C.J."/>
            <person name="Baranova O.V."/>
            <person name="Mathney J."/>
            <person name="Dewhirst F.E."/>
            <person name="Izard J."/>
            <person name="Young S.K."/>
            <person name="Zeng Q."/>
            <person name="Gargeya S."/>
            <person name="Fitzgerald M."/>
            <person name="Haas B."/>
            <person name="Abouelleil A."/>
            <person name="Alvarado L."/>
            <person name="Arachchi H.M."/>
            <person name="Berlin A."/>
            <person name="Chapman S.B."/>
            <person name="Gearin G."/>
            <person name="Goldberg J."/>
            <person name="Griggs A."/>
            <person name="Gujja S."/>
            <person name="Hansen M."/>
            <person name="Heiman D."/>
            <person name="Howarth C."/>
            <person name="Larimer J."/>
            <person name="Lui A."/>
            <person name="MacDonald P.J.P."/>
            <person name="McCowen C."/>
            <person name="Montmayeur A."/>
            <person name="Murphy C."/>
            <person name="Neiman D."/>
            <person name="Pearson M."/>
            <person name="Priest M."/>
            <person name="Roberts A."/>
            <person name="Saif S."/>
            <person name="Shea T."/>
            <person name="Sisk P."/>
            <person name="Stolte C."/>
            <person name="Sykes S."/>
            <person name="Wortman J."/>
            <person name="Nusbaum C."/>
            <person name="Birren B."/>
        </authorList>
    </citation>
    <scope>NUCLEOTIDE SEQUENCE [LARGE SCALE GENOMIC DNA]</scope>
    <source>
        <strain evidence="4">H1-T</strain>
    </source>
</reference>
<feature type="signal peptide" evidence="2">
    <location>
        <begin position="1"/>
        <end position="21"/>
    </location>
</feature>
<evidence type="ECO:0000256" key="1">
    <source>
        <dbReference type="SAM" id="Coils"/>
    </source>
</evidence>
<dbReference type="Pfam" id="PF00496">
    <property type="entry name" value="SBP_bac_5"/>
    <property type="match status" value="1"/>
</dbReference>
<dbReference type="PATRIC" id="fig|999431.4.peg.418"/>
<dbReference type="InterPro" id="IPR030678">
    <property type="entry name" value="Peptide/Ni-bd"/>
</dbReference>
<dbReference type="GO" id="GO:0043190">
    <property type="term" value="C:ATP-binding cassette (ABC) transporter complex"/>
    <property type="evidence" value="ECO:0007669"/>
    <property type="project" value="InterPro"/>
</dbReference>
<dbReference type="HOGENOM" id="CLU_017028_8_4_12"/>
<dbReference type="InterPro" id="IPR039424">
    <property type="entry name" value="SBP_5"/>
</dbReference>
<dbReference type="PANTHER" id="PTHR30290">
    <property type="entry name" value="PERIPLASMIC BINDING COMPONENT OF ABC TRANSPORTER"/>
    <property type="match status" value="1"/>
</dbReference>
<dbReference type="InterPro" id="IPR000914">
    <property type="entry name" value="SBP_5_dom"/>
</dbReference>
<dbReference type="PIRSF" id="PIRSF002741">
    <property type="entry name" value="MppA"/>
    <property type="match status" value="1"/>
</dbReference>
<dbReference type="Gene3D" id="3.90.76.10">
    <property type="entry name" value="Dipeptide-binding Protein, Domain 1"/>
    <property type="match status" value="1"/>
</dbReference>
<proteinExistence type="predicted"/>
<dbReference type="AlphaFoldDB" id="M2C7W3"/>
<dbReference type="PANTHER" id="PTHR30290:SF59">
    <property type="entry name" value="OLIGOPEPTIDE ABC TRANSPORTER,SUBSTRATE-BINDING PROTEIN"/>
    <property type="match status" value="1"/>
</dbReference>
<dbReference type="Gene3D" id="3.10.105.10">
    <property type="entry name" value="Dipeptide-binding Protein, Domain 3"/>
    <property type="match status" value="1"/>
</dbReference>
<dbReference type="EMBL" id="AGDW01000007">
    <property type="protein sequence ID" value="EMB33402.1"/>
    <property type="molecule type" value="Genomic_DNA"/>
</dbReference>
<dbReference type="SUPFAM" id="SSF53850">
    <property type="entry name" value="Periplasmic binding protein-like II"/>
    <property type="match status" value="1"/>
</dbReference>
<gene>
    <name evidence="4" type="ORF">HMPREF9725_00403</name>
</gene>
<evidence type="ECO:0000259" key="3">
    <source>
        <dbReference type="Pfam" id="PF00496"/>
    </source>
</evidence>
<organism evidence="4">
    <name type="scientific">Treponema denticola H1-T</name>
    <dbReference type="NCBI Taxonomy" id="999431"/>
    <lineage>
        <taxon>Bacteria</taxon>
        <taxon>Pseudomonadati</taxon>
        <taxon>Spirochaetota</taxon>
        <taxon>Spirochaetia</taxon>
        <taxon>Spirochaetales</taxon>
        <taxon>Treponemataceae</taxon>
        <taxon>Treponema</taxon>
    </lineage>
</organism>
<dbReference type="GO" id="GO:1904680">
    <property type="term" value="F:peptide transmembrane transporter activity"/>
    <property type="evidence" value="ECO:0007669"/>
    <property type="project" value="TreeGrafter"/>
</dbReference>
<feature type="chain" id="PRO_5004021602" description="Solute-binding protein family 5 domain-containing protein" evidence="2">
    <location>
        <begin position="22"/>
        <end position="526"/>
    </location>
</feature>
<dbReference type="PROSITE" id="PS51257">
    <property type="entry name" value="PROKAR_LIPOPROTEIN"/>
    <property type="match status" value="1"/>
</dbReference>